<sequence>MYWINGEPRQQLPLTDRAIQFGDGFFTTARIRTGRIDLLSYHLERLAQSAARLLFDPLDLAVLEREMRQAAEQWRDGVLKVIISRGSGGRGYSAAGCGMPLRILSHGEAPPHYPLWRRQGVNLTLSPVALACNPLLAGIKHLNRLEQVLIRTRLEQTAGAQEAVVLDTRGYVTECCAANIFWRRGSEVYTPTLEQSGVAGVMRRHIIALSTGSPFTLHLVDALPAALLAADEVIICNALMPVLPVNRFDERIYQDRTLFEYLRPSC</sequence>
<dbReference type="EMBL" id="SJOI01000001">
    <property type="protein sequence ID" value="TCL03633.1"/>
    <property type="molecule type" value="Genomic_DNA"/>
</dbReference>
<comment type="cofactor">
    <cofactor evidence="1 14">
        <name>pyridoxal 5'-phosphate</name>
        <dbReference type="ChEBI" id="CHEBI:597326"/>
    </cofactor>
</comment>
<dbReference type="CDD" id="cd01559">
    <property type="entry name" value="ADCL_like"/>
    <property type="match status" value="1"/>
</dbReference>
<evidence type="ECO:0000256" key="10">
    <source>
        <dbReference type="ARBA" id="ARBA00054027"/>
    </source>
</evidence>
<gene>
    <name evidence="15" type="ORF">EZJ58_1710</name>
</gene>
<evidence type="ECO:0000256" key="3">
    <source>
        <dbReference type="ARBA" id="ARBA00011738"/>
    </source>
</evidence>
<evidence type="ECO:0000256" key="9">
    <source>
        <dbReference type="ARBA" id="ARBA00049529"/>
    </source>
</evidence>
<dbReference type="Gene3D" id="3.20.10.10">
    <property type="entry name" value="D-amino Acid Aminotransferase, subunit A, domain 2"/>
    <property type="match status" value="1"/>
</dbReference>
<comment type="subunit">
    <text evidence="3">Homodimer.</text>
</comment>
<dbReference type="InterPro" id="IPR018300">
    <property type="entry name" value="Aminotrans_IV_CS"/>
</dbReference>
<proteinExistence type="inferred from homology"/>
<comment type="function">
    <text evidence="10">Involved in the biosynthesis of p-aminobenzoate (PABA), a precursor of tetrahydrofolate. Converts 4-amino-4-deoxychorismate into 4-aminobenzoate (PABA) and pyruvate.</text>
</comment>
<dbReference type="InterPro" id="IPR017824">
    <property type="entry name" value="Aminodeoxychorismate_lyase_IV"/>
</dbReference>
<comment type="catalytic activity">
    <reaction evidence="9">
        <text>4-amino-4-deoxychorismate = 4-aminobenzoate + pyruvate + H(+)</text>
        <dbReference type="Rhea" id="RHEA:16201"/>
        <dbReference type="ChEBI" id="CHEBI:15361"/>
        <dbReference type="ChEBI" id="CHEBI:15378"/>
        <dbReference type="ChEBI" id="CHEBI:17836"/>
        <dbReference type="ChEBI" id="CHEBI:58406"/>
        <dbReference type="EC" id="4.1.3.38"/>
    </reaction>
</comment>
<evidence type="ECO:0000256" key="13">
    <source>
        <dbReference type="RuleBase" id="RU004106"/>
    </source>
</evidence>
<evidence type="ECO:0000256" key="8">
    <source>
        <dbReference type="ARBA" id="ARBA00035676"/>
    </source>
</evidence>
<dbReference type="Gene3D" id="3.30.470.10">
    <property type="match status" value="1"/>
</dbReference>
<dbReference type="PANTHER" id="PTHR42743">
    <property type="entry name" value="AMINO-ACID AMINOTRANSFERASE"/>
    <property type="match status" value="1"/>
</dbReference>
<comment type="caution">
    <text evidence="15">The sequence shown here is derived from an EMBL/GenBank/DDBJ whole genome shotgun (WGS) entry which is preliminary data.</text>
</comment>
<dbReference type="RefSeq" id="WP_132922485.1">
    <property type="nucleotide sequence ID" value="NZ_SJOI01000001.1"/>
</dbReference>
<dbReference type="GO" id="GO:0008153">
    <property type="term" value="P:4-aminobenzoate biosynthetic process"/>
    <property type="evidence" value="ECO:0007669"/>
    <property type="project" value="UniProtKB-UniRule"/>
</dbReference>
<accession>A0A4R1N8T5</accession>
<dbReference type="FunFam" id="3.20.10.10:FF:000002">
    <property type="entry name" value="D-alanine aminotransferase"/>
    <property type="match status" value="1"/>
</dbReference>
<dbReference type="OrthoDB" id="9805628at2"/>
<evidence type="ECO:0000256" key="7">
    <source>
        <dbReference type="ARBA" id="ARBA00035633"/>
    </source>
</evidence>
<dbReference type="InterPro" id="IPR001544">
    <property type="entry name" value="Aminotrans_IV"/>
</dbReference>
<comment type="pathway">
    <text evidence="7">Cofactor biosynthesis; tetrahydrofolate biosynthesis; 4-aminobenzoate from chorismate: step 2/2.</text>
</comment>
<evidence type="ECO:0000313" key="15">
    <source>
        <dbReference type="EMBL" id="TCL03633.1"/>
    </source>
</evidence>
<evidence type="ECO:0000256" key="4">
    <source>
        <dbReference type="ARBA" id="ARBA00022898"/>
    </source>
</evidence>
<evidence type="ECO:0000256" key="11">
    <source>
        <dbReference type="ARBA" id="ARBA00069174"/>
    </source>
</evidence>
<evidence type="ECO:0000256" key="14">
    <source>
        <dbReference type="RuleBase" id="RU004516"/>
    </source>
</evidence>
<dbReference type="Pfam" id="PF01063">
    <property type="entry name" value="Aminotran_4"/>
    <property type="match status" value="1"/>
</dbReference>
<name>A0A4R1N8T5_9GAMM</name>
<dbReference type="InterPro" id="IPR043131">
    <property type="entry name" value="BCAT-like_N"/>
</dbReference>
<keyword evidence="4 14" id="KW-0663">Pyridoxal phosphate</keyword>
<comment type="similarity">
    <text evidence="2 13">Belongs to the class-IV pyridoxal-phosphate-dependent aminotransferase family.</text>
</comment>
<organism evidence="15 16">
    <name type="scientific">Sodalis ligni</name>
    <dbReference type="NCBI Taxonomy" id="2697027"/>
    <lineage>
        <taxon>Bacteria</taxon>
        <taxon>Pseudomonadati</taxon>
        <taxon>Pseudomonadota</taxon>
        <taxon>Gammaproteobacteria</taxon>
        <taxon>Enterobacterales</taxon>
        <taxon>Bruguierivoracaceae</taxon>
        <taxon>Sodalis</taxon>
    </lineage>
</organism>
<dbReference type="InterPro" id="IPR036038">
    <property type="entry name" value="Aminotransferase-like"/>
</dbReference>
<evidence type="ECO:0000313" key="16">
    <source>
        <dbReference type="Proteomes" id="UP000294555"/>
    </source>
</evidence>
<dbReference type="GO" id="GO:0008696">
    <property type="term" value="F:4-amino-4-deoxychorismate lyase activity"/>
    <property type="evidence" value="ECO:0007669"/>
    <property type="project" value="UniProtKB-UniRule"/>
</dbReference>
<dbReference type="NCBIfam" id="TIGR03461">
    <property type="entry name" value="pabC_Proteo"/>
    <property type="match status" value="1"/>
</dbReference>
<dbReference type="GO" id="GO:0005829">
    <property type="term" value="C:cytosol"/>
    <property type="evidence" value="ECO:0007669"/>
    <property type="project" value="TreeGrafter"/>
</dbReference>
<evidence type="ECO:0000256" key="1">
    <source>
        <dbReference type="ARBA" id="ARBA00001933"/>
    </source>
</evidence>
<evidence type="ECO:0000256" key="2">
    <source>
        <dbReference type="ARBA" id="ARBA00009320"/>
    </source>
</evidence>
<dbReference type="Proteomes" id="UP000294555">
    <property type="component" value="Unassembled WGS sequence"/>
</dbReference>
<dbReference type="AlphaFoldDB" id="A0A4R1N8T5"/>
<keyword evidence="6 15" id="KW-0456">Lyase</keyword>
<dbReference type="GO" id="GO:0046656">
    <property type="term" value="P:folic acid biosynthetic process"/>
    <property type="evidence" value="ECO:0007669"/>
    <property type="project" value="UniProtKB-KW"/>
</dbReference>
<evidence type="ECO:0000256" key="5">
    <source>
        <dbReference type="ARBA" id="ARBA00022909"/>
    </source>
</evidence>
<dbReference type="InterPro" id="IPR050571">
    <property type="entry name" value="Class-IV_PLP-Dep_Aminotrnsfr"/>
</dbReference>
<dbReference type="EC" id="4.1.3.38" evidence="8 12"/>
<keyword evidence="16" id="KW-1185">Reference proteome</keyword>
<dbReference type="SUPFAM" id="SSF56752">
    <property type="entry name" value="D-aminoacid aminotransferase-like PLP-dependent enzymes"/>
    <property type="match status" value="1"/>
</dbReference>
<evidence type="ECO:0000256" key="12">
    <source>
        <dbReference type="NCBIfam" id="TIGR03461"/>
    </source>
</evidence>
<protein>
    <recommendedName>
        <fullName evidence="11 12">Aminodeoxychorismate lyase</fullName>
        <ecNumber evidence="8 12">4.1.3.38</ecNumber>
    </recommendedName>
</protein>
<reference evidence="15 16" key="1">
    <citation type="submission" date="2019-02" db="EMBL/GenBank/DDBJ databases">
        <title>Investigation of anaerobic lignin degradation for improved lignocellulosic biofuels.</title>
        <authorList>
            <person name="Deangelis K."/>
        </authorList>
    </citation>
    <scope>NUCLEOTIDE SEQUENCE [LARGE SCALE GENOMIC DNA]</scope>
    <source>
        <strain evidence="15 16">159R</strain>
    </source>
</reference>
<evidence type="ECO:0000256" key="6">
    <source>
        <dbReference type="ARBA" id="ARBA00023239"/>
    </source>
</evidence>
<dbReference type="PANTHER" id="PTHR42743:SF2">
    <property type="entry name" value="AMINODEOXYCHORISMATE LYASE"/>
    <property type="match status" value="1"/>
</dbReference>
<dbReference type="PROSITE" id="PS00770">
    <property type="entry name" value="AA_TRANSFER_CLASS_4"/>
    <property type="match status" value="1"/>
</dbReference>
<dbReference type="InterPro" id="IPR043132">
    <property type="entry name" value="BCAT-like_C"/>
</dbReference>
<dbReference type="NCBIfam" id="NF004761">
    <property type="entry name" value="PRK06092.1"/>
    <property type="match status" value="1"/>
</dbReference>
<dbReference type="GO" id="GO:0030170">
    <property type="term" value="F:pyridoxal phosphate binding"/>
    <property type="evidence" value="ECO:0007669"/>
    <property type="project" value="InterPro"/>
</dbReference>
<keyword evidence="5" id="KW-0289">Folate biosynthesis</keyword>